<dbReference type="PROSITE" id="PS51257">
    <property type="entry name" value="PROKAR_LIPOPROTEIN"/>
    <property type="match status" value="1"/>
</dbReference>
<evidence type="ECO:0000256" key="6">
    <source>
        <dbReference type="ARBA" id="ARBA00022694"/>
    </source>
</evidence>
<keyword evidence="3" id="KW-0285">Flavoprotein</keyword>
<feature type="domain" description="FAD dependent oxidoreductase" evidence="10">
    <location>
        <begin position="5"/>
        <end position="368"/>
    </location>
</feature>
<keyword evidence="4" id="KW-0808">Transferase</keyword>
<evidence type="ECO:0000256" key="9">
    <source>
        <dbReference type="ARBA" id="ARBA00023268"/>
    </source>
</evidence>
<dbReference type="InterPro" id="IPR017610">
    <property type="entry name" value="tRNA_S-uridine_synth_MnmC_C"/>
</dbReference>
<reference evidence="11 12" key="1">
    <citation type="submission" date="2019-03" db="EMBL/GenBank/DDBJ databases">
        <title>Complete Genome Sequence of Allofrancisella inopinata Strain SYSU YG23 Isolated from Water-Cooling Systems in China.</title>
        <authorList>
            <person name="Ohrman C."/>
            <person name="Uneklint I."/>
            <person name="Sjodin A."/>
        </authorList>
    </citation>
    <scope>NUCLEOTIDE SEQUENCE [LARGE SCALE GENOMIC DNA]</scope>
    <source>
        <strain evidence="11 12">SYSU YG23</strain>
    </source>
</reference>
<evidence type="ECO:0000256" key="2">
    <source>
        <dbReference type="ARBA" id="ARBA00022603"/>
    </source>
</evidence>
<evidence type="ECO:0000256" key="8">
    <source>
        <dbReference type="ARBA" id="ARBA00023002"/>
    </source>
</evidence>
<dbReference type="Proteomes" id="UP000502004">
    <property type="component" value="Chromosome"/>
</dbReference>
<dbReference type="KEGG" id="aii:E4K63_04440"/>
<proteinExistence type="predicted"/>
<keyword evidence="2" id="KW-0489">Methyltransferase</keyword>
<evidence type="ECO:0000259" key="10">
    <source>
        <dbReference type="Pfam" id="PF01266"/>
    </source>
</evidence>
<dbReference type="NCBIfam" id="TIGR03197">
    <property type="entry name" value="MnmC_Cterm"/>
    <property type="match status" value="1"/>
</dbReference>
<dbReference type="GO" id="GO:0016645">
    <property type="term" value="F:oxidoreductase activity, acting on the CH-NH group of donors"/>
    <property type="evidence" value="ECO:0007669"/>
    <property type="project" value="InterPro"/>
</dbReference>
<keyword evidence="5" id="KW-0949">S-adenosyl-L-methionine</keyword>
<dbReference type="EMBL" id="CP038241">
    <property type="protein sequence ID" value="QIV96116.1"/>
    <property type="molecule type" value="Genomic_DNA"/>
</dbReference>
<dbReference type="Gene3D" id="3.30.9.10">
    <property type="entry name" value="D-Amino Acid Oxidase, subunit A, domain 2"/>
    <property type="match status" value="1"/>
</dbReference>
<organism evidence="11 12">
    <name type="scientific">Allofrancisella inopinata</name>
    <dbReference type="NCBI Taxonomy" id="1085647"/>
    <lineage>
        <taxon>Bacteria</taxon>
        <taxon>Pseudomonadati</taxon>
        <taxon>Pseudomonadota</taxon>
        <taxon>Gammaproteobacteria</taxon>
        <taxon>Thiotrichales</taxon>
        <taxon>Francisellaceae</taxon>
        <taxon>Allofrancisella</taxon>
    </lineage>
</organism>
<protein>
    <submittedName>
        <fullName evidence="11">FAD-dependent oxidoreductase</fullName>
    </submittedName>
</protein>
<dbReference type="AlphaFoldDB" id="A0AAE6YIG6"/>
<evidence type="ECO:0000256" key="4">
    <source>
        <dbReference type="ARBA" id="ARBA00022679"/>
    </source>
</evidence>
<evidence type="ECO:0000256" key="1">
    <source>
        <dbReference type="ARBA" id="ARBA00022490"/>
    </source>
</evidence>
<dbReference type="GO" id="GO:0032259">
    <property type="term" value="P:methylation"/>
    <property type="evidence" value="ECO:0007669"/>
    <property type="project" value="UniProtKB-KW"/>
</dbReference>
<evidence type="ECO:0000256" key="3">
    <source>
        <dbReference type="ARBA" id="ARBA00022630"/>
    </source>
</evidence>
<dbReference type="RefSeq" id="WP_133942499.1">
    <property type="nucleotide sequence ID" value="NZ_CP038241.1"/>
</dbReference>
<keyword evidence="7" id="KW-0274">FAD</keyword>
<dbReference type="Pfam" id="PF01266">
    <property type="entry name" value="DAO"/>
    <property type="match status" value="1"/>
</dbReference>
<keyword evidence="9" id="KW-0511">Multifunctional enzyme</keyword>
<dbReference type="GO" id="GO:0005737">
    <property type="term" value="C:cytoplasm"/>
    <property type="evidence" value="ECO:0007669"/>
    <property type="project" value="TreeGrafter"/>
</dbReference>
<keyword evidence="8" id="KW-0560">Oxidoreductase</keyword>
<dbReference type="Gene3D" id="3.50.50.60">
    <property type="entry name" value="FAD/NAD(P)-binding domain"/>
    <property type="match status" value="1"/>
</dbReference>
<keyword evidence="6" id="KW-0819">tRNA processing</keyword>
<evidence type="ECO:0000313" key="11">
    <source>
        <dbReference type="EMBL" id="QIV96116.1"/>
    </source>
</evidence>
<dbReference type="SUPFAM" id="SSF51905">
    <property type="entry name" value="FAD/NAD(P)-binding domain"/>
    <property type="match status" value="1"/>
</dbReference>
<dbReference type="InterPro" id="IPR006076">
    <property type="entry name" value="FAD-dep_OxRdtase"/>
</dbReference>
<dbReference type="GO" id="GO:0008033">
    <property type="term" value="P:tRNA processing"/>
    <property type="evidence" value="ECO:0007669"/>
    <property type="project" value="UniProtKB-KW"/>
</dbReference>
<dbReference type="GO" id="GO:0008168">
    <property type="term" value="F:methyltransferase activity"/>
    <property type="evidence" value="ECO:0007669"/>
    <property type="project" value="UniProtKB-KW"/>
</dbReference>
<accession>A0AAE6YIG6</accession>
<evidence type="ECO:0000313" key="12">
    <source>
        <dbReference type="Proteomes" id="UP000502004"/>
    </source>
</evidence>
<gene>
    <name evidence="11" type="ORF">E4K63_04440</name>
</gene>
<dbReference type="PANTHER" id="PTHR13847">
    <property type="entry name" value="SARCOSINE DEHYDROGENASE-RELATED"/>
    <property type="match status" value="1"/>
</dbReference>
<evidence type="ECO:0000256" key="5">
    <source>
        <dbReference type="ARBA" id="ARBA00022691"/>
    </source>
</evidence>
<dbReference type="PANTHER" id="PTHR13847:SF283">
    <property type="entry name" value="TRNA 5-METHYLAMINOMETHYL-2-THIOURIDINE BIOSYNTHESIS BIFUNCTIONAL PROTEIN MNMC"/>
    <property type="match status" value="1"/>
</dbReference>
<sequence>MGTRKIAIIGAGLAGCSVAYELSKIGDFDITIFDKNCQIADDASGNFAGILAPYLTSDNNYSDQFHTLGYKLLLGFIDEYKDNLEICNKGMLQILNDEKEQGRHTKIFRIRDIPKDLASLLDRQQTFKLLNKELNVPAAVYYPNALSLVPKSICQLWLKLSNAKLILDTELVDIKKLDSNGWLLEFDNFNERFDIVIFTGGYELFKKISYLQKIPVYPSQGQLTVINKTFDIKDTVIGKGYIIPNYKDNLQVIGATFRENNDTTGEIRDSDNEYNLFQIKQMLPGLSKADINIVDSRVATRCVTSDHLPLVGRLVDFDKFEQDFYKPLSKGYPKSKMPQVEYENGLYLSSGFGSKGLCSSLLAAKIITCQIINQPDIVSEKLLEALSPQRFWVRSFKKKL</sequence>
<name>A0AAE6YIG6_9GAMM</name>
<dbReference type="InterPro" id="IPR036188">
    <property type="entry name" value="FAD/NAD-bd_sf"/>
</dbReference>
<keyword evidence="1" id="KW-0963">Cytoplasm</keyword>
<keyword evidence="12" id="KW-1185">Reference proteome</keyword>
<evidence type="ECO:0000256" key="7">
    <source>
        <dbReference type="ARBA" id="ARBA00022827"/>
    </source>
</evidence>